<comment type="subcellular location">
    <subcellularLocation>
        <location evidence="1">Secreted</location>
    </subcellularLocation>
</comment>
<keyword evidence="6" id="KW-1185">Reference proteome</keyword>
<evidence type="ECO:0000259" key="4">
    <source>
        <dbReference type="Pfam" id="PF01522"/>
    </source>
</evidence>
<keyword evidence="2 3" id="KW-0732">Signal</keyword>
<evidence type="ECO:0000256" key="1">
    <source>
        <dbReference type="ARBA" id="ARBA00004613"/>
    </source>
</evidence>
<accession>A0A1Q2L2M2</accession>
<feature type="domain" description="NodB homology" evidence="4">
    <location>
        <begin position="90"/>
        <end position="212"/>
    </location>
</feature>
<proteinExistence type="predicted"/>
<protein>
    <recommendedName>
        <fullName evidence="4">NodB homology domain-containing protein</fullName>
    </recommendedName>
</protein>
<dbReference type="PANTHER" id="PTHR34216">
    <property type="match status" value="1"/>
</dbReference>
<dbReference type="GO" id="GO:0016810">
    <property type="term" value="F:hydrolase activity, acting on carbon-nitrogen (but not peptide) bonds"/>
    <property type="evidence" value="ECO:0007669"/>
    <property type="project" value="InterPro"/>
</dbReference>
<evidence type="ECO:0000313" key="6">
    <source>
        <dbReference type="Proteomes" id="UP000188184"/>
    </source>
</evidence>
<dbReference type="RefSeq" id="WP_077590608.1">
    <property type="nucleotide sequence ID" value="NZ_CP019640.1"/>
</dbReference>
<dbReference type="Pfam" id="PF01522">
    <property type="entry name" value="Polysacc_deac_1"/>
    <property type="match status" value="1"/>
</dbReference>
<evidence type="ECO:0000256" key="3">
    <source>
        <dbReference type="SAM" id="SignalP"/>
    </source>
</evidence>
<dbReference type="KEGG" id="pmar:B0X71_17430"/>
<dbReference type="GO" id="GO:0005576">
    <property type="term" value="C:extracellular region"/>
    <property type="evidence" value="ECO:0007669"/>
    <property type="project" value="UniProtKB-SubCell"/>
</dbReference>
<sequence length="253" mass="28382">MKKLMIFSLIFSCLLFIVSPGTQALAAKKAEKAEIPVLLYHVVSPTPDPDNLYQFSLEEFEKQMAYLKDNGYRTLTIKQYFNILYGNAAMPAKPILLTFDDNSYDFYPNVYPVLDKYDMKATQFTVSDWVNGSWNMTADEITTVMDNGIDIQNHSVTHPFLTQLSYEAQYAEISGATTALKSLTGKTTNVFAYPYGAYNADTIAVLDELGFEGAFTVAGGLSTSESERYEIPRIMILNGDTLDDFVRKIETGY</sequence>
<name>A0A1Q2L2M2_9BACL</name>
<evidence type="ECO:0000256" key="2">
    <source>
        <dbReference type="ARBA" id="ARBA00022729"/>
    </source>
</evidence>
<organism evidence="5 6">
    <name type="scientific">Planococcus lenghuensis</name>
    <dbReference type="NCBI Taxonomy" id="2213202"/>
    <lineage>
        <taxon>Bacteria</taxon>
        <taxon>Bacillati</taxon>
        <taxon>Bacillota</taxon>
        <taxon>Bacilli</taxon>
        <taxon>Bacillales</taxon>
        <taxon>Caryophanaceae</taxon>
        <taxon>Planococcus</taxon>
    </lineage>
</organism>
<dbReference type="PANTHER" id="PTHR34216:SF3">
    <property type="entry name" value="POLY-BETA-1,6-N-ACETYL-D-GLUCOSAMINE N-DEACETYLASE"/>
    <property type="match status" value="1"/>
</dbReference>
<dbReference type="InterPro" id="IPR002509">
    <property type="entry name" value="NODB_dom"/>
</dbReference>
<dbReference type="InterPro" id="IPR011330">
    <property type="entry name" value="Glyco_hydro/deAcase_b/a-brl"/>
</dbReference>
<dbReference type="Gene3D" id="3.20.20.370">
    <property type="entry name" value="Glycoside hydrolase/deacetylase"/>
    <property type="match status" value="1"/>
</dbReference>
<dbReference type="SUPFAM" id="SSF88713">
    <property type="entry name" value="Glycoside hydrolase/deacetylase"/>
    <property type="match status" value="1"/>
</dbReference>
<dbReference type="EMBL" id="CP019640">
    <property type="protein sequence ID" value="AQQ54708.1"/>
    <property type="molecule type" value="Genomic_DNA"/>
</dbReference>
<dbReference type="Proteomes" id="UP000188184">
    <property type="component" value="Chromosome"/>
</dbReference>
<evidence type="ECO:0000313" key="5">
    <source>
        <dbReference type="EMBL" id="AQQ54708.1"/>
    </source>
</evidence>
<dbReference type="OrthoDB" id="9778320at2"/>
<gene>
    <name evidence="5" type="ORF">B0X71_17430</name>
</gene>
<dbReference type="InterPro" id="IPR051398">
    <property type="entry name" value="Polysacch_Deacetylase"/>
</dbReference>
<reference evidence="5 6" key="1">
    <citation type="submission" date="2017-02" db="EMBL/GenBank/DDBJ databases">
        <title>The complete genomic sequence of a novel cold adapted crude oil-degrading bacterium Planococcus qaidamina Y42.</title>
        <authorList>
            <person name="Yang R."/>
        </authorList>
    </citation>
    <scope>NUCLEOTIDE SEQUENCE [LARGE SCALE GENOMIC DNA]</scope>
    <source>
        <strain evidence="5 6">Y42</strain>
    </source>
</reference>
<dbReference type="CDD" id="cd10918">
    <property type="entry name" value="CE4_NodB_like_5s_6s"/>
    <property type="match status" value="1"/>
</dbReference>
<dbReference type="AlphaFoldDB" id="A0A1Q2L2M2"/>
<feature type="chain" id="PRO_5038620409" description="NodB homology domain-containing protein" evidence="3">
    <location>
        <begin position="25"/>
        <end position="253"/>
    </location>
</feature>
<dbReference type="GO" id="GO:0005975">
    <property type="term" value="P:carbohydrate metabolic process"/>
    <property type="evidence" value="ECO:0007669"/>
    <property type="project" value="InterPro"/>
</dbReference>
<feature type="signal peptide" evidence="3">
    <location>
        <begin position="1"/>
        <end position="24"/>
    </location>
</feature>